<evidence type="ECO:0000256" key="1">
    <source>
        <dbReference type="SAM" id="MobiDB-lite"/>
    </source>
</evidence>
<feature type="compositionally biased region" description="Low complexity" evidence="1">
    <location>
        <begin position="25"/>
        <end position="35"/>
    </location>
</feature>
<sequence length="88" mass="9929">MASRANKDKEVATSNKRFKRLRKGVVPSSSVPCSPTTRRFGAKPVEEHGHKLFNAKKKSNMPRRIGLMKVVWHLSSPPFVIPFVSWGL</sequence>
<comment type="caution">
    <text evidence="3">The sequence shown here is derived from an EMBL/GenBank/DDBJ whole genome shotgun (WGS) entry which is preliminary data.</text>
</comment>
<dbReference type="Proteomes" id="UP000823775">
    <property type="component" value="Unassembled WGS sequence"/>
</dbReference>
<organism evidence="3 4">
    <name type="scientific">Datura stramonium</name>
    <name type="common">Jimsonweed</name>
    <name type="synonym">Common thornapple</name>
    <dbReference type="NCBI Taxonomy" id="4076"/>
    <lineage>
        <taxon>Eukaryota</taxon>
        <taxon>Viridiplantae</taxon>
        <taxon>Streptophyta</taxon>
        <taxon>Embryophyta</taxon>
        <taxon>Tracheophyta</taxon>
        <taxon>Spermatophyta</taxon>
        <taxon>Magnoliopsida</taxon>
        <taxon>eudicotyledons</taxon>
        <taxon>Gunneridae</taxon>
        <taxon>Pentapetalae</taxon>
        <taxon>asterids</taxon>
        <taxon>lamiids</taxon>
        <taxon>Solanales</taxon>
        <taxon>Solanaceae</taxon>
        <taxon>Solanoideae</taxon>
        <taxon>Datureae</taxon>
        <taxon>Datura</taxon>
    </lineage>
</organism>
<keyword evidence="2" id="KW-0472">Membrane</keyword>
<reference evidence="3 4" key="1">
    <citation type="journal article" date="2021" name="BMC Genomics">
        <title>Datura genome reveals duplications of psychoactive alkaloid biosynthetic genes and high mutation rate following tissue culture.</title>
        <authorList>
            <person name="Rajewski A."/>
            <person name="Carter-House D."/>
            <person name="Stajich J."/>
            <person name="Litt A."/>
        </authorList>
    </citation>
    <scope>NUCLEOTIDE SEQUENCE [LARGE SCALE GENOMIC DNA]</scope>
    <source>
        <strain evidence="3">AR-01</strain>
    </source>
</reference>
<name>A0ABS8WPK9_DATST</name>
<keyword evidence="2" id="KW-1133">Transmembrane helix</keyword>
<keyword evidence="2" id="KW-0812">Transmembrane</keyword>
<proteinExistence type="predicted"/>
<evidence type="ECO:0000256" key="2">
    <source>
        <dbReference type="SAM" id="Phobius"/>
    </source>
</evidence>
<protein>
    <submittedName>
        <fullName evidence="3">Uncharacterized protein</fullName>
    </submittedName>
</protein>
<feature type="region of interest" description="Disordered" evidence="1">
    <location>
        <begin position="1"/>
        <end position="43"/>
    </location>
</feature>
<feature type="transmembrane region" description="Helical" evidence="2">
    <location>
        <begin position="66"/>
        <end position="86"/>
    </location>
</feature>
<feature type="non-terminal residue" evidence="3">
    <location>
        <position position="88"/>
    </location>
</feature>
<gene>
    <name evidence="3" type="ORF">HAX54_050804</name>
</gene>
<evidence type="ECO:0000313" key="4">
    <source>
        <dbReference type="Proteomes" id="UP000823775"/>
    </source>
</evidence>
<keyword evidence="4" id="KW-1185">Reference proteome</keyword>
<feature type="compositionally biased region" description="Basic and acidic residues" evidence="1">
    <location>
        <begin position="1"/>
        <end position="11"/>
    </location>
</feature>
<accession>A0ABS8WPK9</accession>
<dbReference type="EMBL" id="JACEIK010008940">
    <property type="protein sequence ID" value="MCE3051787.1"/>
    <property type="molecule type" value="Genomic_DNA"/>
</dbReference>
<evidence type="ECO:0000313" key="3">
    <source>
        <dbReference type="EMBL" id="MCE3051787.1"/>
    </source>
</evidence>